<comment type="caution">
    <text evidence="1">The sequence shown here is derived from an EMBL/GenBank/DDBJ whole genome shotgun (WGS) entry which is preliminary data.</text>
</comment>
<feature type="non-terminal residue" evidence="1">
    <location>
        <position position="55"/>
    </location>
</feature>
<organism evidence="1 2">
    <name type="scientific">Geobacter anodireducens</name>
    <dbReference type="NCBI Taxonomy" id="1340425"/>
    <lineage>
        <taxon>Bacteria</taxon>
        <taxon>Pseudomonadati</taxon>
        <taxon>Thermodesulfobacteriota</taxon>
        <taxon>Desulfuromonadia</taxon>
        <taxon>Geobacterales</taxon>
        <taxon>Geobacteraceae</taxon>
        <taxon>Geobacter</taxon>
    </lineage>
</organism>
<dbReference type="InterPro" id="IPR058240">
    <property type="entry name" value="rSAM_sf"/>
</dbReference>
<name>A0ABR9NXR4_9BACT</name>
<proteinExistence type="predicted"/>
<dbReference type="EMBL" id="JADBFD010000021">
    <property type="protein sequence ID" value="MBE2889044.1"/>
    <property type="molecule type" value="Genomic_DNA"/>
</dbReference>
<evidence type="ECO:0000313" key="1">
    <source>
        <dbReference type="EMBL" id="MBE2889044.1"/>
    </source>
</evidence>
<dbReference type="Proteomes" id="UP000618926">
    <property type="component" value="Unassembled WGS sequence"/>
</dbReference>
<keyword evidence="2" id="KW-1185">Reference proteome</keyword>
<evidence type="ECO:0000313" key="2">
    <source>
        <dbReference type="Proteomes" id="UP000618926"/>
    </source>
</evidence>
<sequence length="55" mass="6211">MSEPLHLYVHIPFCLKKCRYCSFVSRSDAPLAIDDYASLVAREMEMRVAAANPPP</sequence>
<accession>A0ABR9NXR4</accession>
<dbReference type="SUPFAM" id="SSF102114">
    <property type="entry name" value="Radical SAM enzymes"/>
    <property type="match status" value="1"/>
</dbReference>
<gene>
    <name evidence="1" type="ORF">IIE05_13845</name>
</gene>
<reference evidence="1 2" key="1">
    <citation type="submission" date="2020-10" db="EMBL/GenBank/DDBJ databases">
        <title>Investigation of anaerobic biodegradation of phenanthrene by a sulfate-dependent Geobacter anodireducens strain PheS2.</title>
        <authorList>
            <person name="Zhang Z."/>
        </authorList>
    </citation>
    <scope>NUCLEOTIDE SEQUENCE [LARGE SCALE GENOMIC DNA]</scope>
    <source>
        <strain evidence="1 2">PheS2</strain>
    </source>
</reference>
<protein>
    <submittedName>
        <fullName evidence="1">Coproporphyrinogen III oxidase family protein</fullName>
    </submittedName>
</protein>